<dbReference type="Gene3D" id="3.40.50.300">
    <property type="entry name" value="P-loop containing nucleotide triphosphate hydrolases"/>
    <property type="match status" value="1"/>
</dbReference>
<dbReference type="EMBL" id="NJGG01000001">
    <property type="protein sequence ID" value="OXL16187.1"/>
    <property type="molecule type" value="Genomic_DNA"/>
</dbReference>
<keyword evidence="7" id="KW-1185">Reference proteome</keyword>
<dbReference type="Pfam" id="PF00005">
    <property type="entry name" value="ABC_tran"/>
    <property type="match status" value="1"/>
</dbReference>
<dbReference type="RefSeq" id="WP_089515215.1">
    <property type="nucleotide sequence ID" value="NZ_NJGG01000001.1"/>
</dbReference>
<gene>
    <name evidence="6" type="ORF">AOC33_03680</name>
</gene>
<dbReference type="GO" id="GO:0005524">
    <property type="term" value="F:ATP binding"/>
    <property type="evidence" value="ECO:0007669"/>
    <property type="project" value="UniProtKB-KW"/>
</dbReference>
<dbReference type="InterPro" id="IPR050683">
    <property type="entry name" value="Bact_Polysacc_Export_ATP-bd"/>
</dbReference>
<evidence type="ECO:0000256" key="3">
    <source>
        <dbReference type="ARBA" id="ARBA00022741"/>
    </source>
</evidence>
<dbReference type="InterPro" id="IPR003593">
    <property type="entry name" value="AAA+_ATPase"/>
</dbReference>
<name>A0A229FW13_9BURK</name>
<evidence type="ECO:0000256" key="4">
    <source>
        <dbReference type="ARBA" id="ARBA00022840"/>
    </source>
</evidence>
<feature type="domain" description="ABC transporter" evidence="5">
    <location>
        <begin position="1"/>
        <end position="198"/>
    </location>
</feature>
<sequence>MTQQFLPETVSILSDISLDIYEGDILGIEGSNGVGKTTLLSAIAGILPISSGIREVRGKCLPLLGLGHVFHGDLDIEKNVQLWDTSFNSQFDLSSKFVEDVIEKAGLSIGKTTLLRALSSGMKSRLAFELAMRDKADILLLDEVFSVGDAQFREQSTSKIKEKLKTLGCAVIVSHDRKVLEDNCSKIIRIKDARTIEIC</sequence>
<keyword evidence="2" id="KW-0472">Membrane</keyword>
<evidence type="ECO:0000256" key="1">
    <source>
        <dbReference type="ARBA" id="ARBA00022475"/>
    </source>
</evidence>
<evidence type="ECO:0000313" key="7">
    <source>
        <dbReference type="Proteomes" id="UP000215188"/>
    </source>
</evidence>
<keyword evidence="1" id="KW-1003">Cell membrane</keyword>
<dbReference type="OrthoDB" id="9778870at2"/>
<reference evidence="6 7" key="1">
    <citation type="submission" date="2017-06" db="EMBL/GenBank/DDBJ databases">
        <title>Reclassification of a Polynucleobacter cosmopolitanus strain isolated from tropical Lake Victoria as Polynucleobacter victoriensis comb. nov.</title>
        <authorList>
            <person name="Hahn M.W."/>
        </authorList>
    </citation>
    <scope>NUCLEOTIDE SEQUENCE [LARGE SCALE GENOMIC DNA]</scope>
    <source>
        <strain evidence="6 7">MWH-MoIso2</strain>
    </source>
</reference>
<comment type="caution">
    <text evidence="6">The sequence shown here is derived from an EMBL/GenBank/DDBJ whole genome shotgun (WGS) entry which is preliminary data.</text>
</comment>
<evidence type="ECO:0000313" key="6">
    <source>
        <dbReference type="EMBL" id="OXL16187.1"/>
    </source>
</evidence>
<keyword evidence="3" id="KW-0547">Nucleotide-binding</keyword>
<dbReference type="InterPro" id="IPR027417">
    <property type="entry name" value="P-loop_NTPase"/>
</dbReference>
<organism evidence="6 7">
    <name type="scientific">Polynucleobacter cosmopolitanus</name>
    <dbReference type="NCBI Taxonomy" id="351345"/>
    <lineage>
        <taxon>Bacteria</taxon>
        <taxon>Pseudomonadati</taxon>
        <taxon>Pseudomonadota</taxon>
        <taxon>Betaproteobacteria</taxon>
        <taxon>Burkholderiales</taxon>
        <taxon>Burkholderiaceae</taxon>
        <taxon>Polynucleobacter</taxon>
    </lineage>
</organism>
<dbReference type="GO" id="GO:0016887">
    <property type="term" value="F:ATP hydrolysis activity"/>
    <property type="evidence" value="ECO:0007669"/>
    <property type="project" value="InterPro"/>
</dbReference>
<dbReference type="AlphaFoldDB" id="A0A229FW13"/>
<protein>
    <recommendedName>
        <fullName evidence="5">ABC transporter domain-containing protein</fullName>
    </recommendedName>
</protein>
<dbReference type="Proteomes" id="UP000215188">
    <property type="component" value="Unassembled WGS sequence"/>
</dbReference>
<keyword evidence="2" id="KW-0997">Cell inner membrane</keyword>
<dbReference type="SUPFAM" id="SSF52540">
    <property type="entry name" value="P-loop containing nucleoside triphosphate hydrolases"/>
    <property type="match status" value="1"/>
</dbReference>
<evidence type="ECO:0000256" key="2">
    <source>
        <dbReference type="ARBA" id="ARBA00022519"/>
    </source>
</evidence>
<evidence type="ECO:0000259" key="5">
    <source>
        <dbReference type="PROSITE" id="PS50893"/>
    </source>
</evidence>
<dbReference type="InterPro" id="IPR003439">
    <property type="entry name" value="ABC_transporter-like_ATP-bd"/>
</dbReference>
<proteinExistence type="predicted"/>
<accession>A0A229FW13</accession>
<dbReference type="SMART" id="SM00382">
    <property type="entry name" value="AAA"/>
    <property type="match status" value="1"/>
</dbReference>
<dbReference type="PROSITE" id="PS50893">
    <property type="entry name" value="ABC_TRANSPORTER_2"/>
    <property type="match status" value="1"/>
</dbReference>
<keyword evidence="4" id="KW-0067">ATP-binding</keyword>
<dbReference type="PANTHER" id="PTHR46743:SF2">
    <property type="entry name" value="TEICHOIC ACIDS EXPORT ATP-BINDING PROTEIN TAGH"/>
    <property type="match status" value="1"/>
</dbReference>
<dbReference type="PANTHER" id="PTHR46743">
    <property type="entry name" value="TEICHOIC ACIDS EXPORT ATP-BINDING PROTEIN TAGH"/>
    <property type="match status" value="1"/>
</dbReference>